<organism evidence="1 2">
    <name type="scientific">Solanum verrucosum</name>
    <dbReference type="NCBI Taxonomy" id="315347"/>
    <lineage>
        <taxon>Eukaryota</taxon>
        <taxon>Viridiplantae</taxon>
        <taxon>Streptophyta</taxon>
        <taxon>Embryophyta</taxon>
        <taxon>Tracheophyta</taxon>
        <taxon>Spermatophyta</taxon>
        <taxon>Magnoliopsida</taxon>
        <taxon>eudicotyledons</taxon>
        <taxon>Gunneridae</taxon>
        <taxon>Pentapetalae</taxon>
        <taxon>asterids</taxon>
        <taxon>lamiids</taxon>
        <taxon>Solanales</taxon>
        <taxon>Solanaceae</taxon>
        <taxon>Solanoideae</taxon>
        <taxon>Solaneae</taxon>
        <taxon>Solanum</taxon>
    </lineage>
</organism>
<protein>
    <submittedName>
        <fullName evidence="1">Uncharacterized protein</fullName>
    </submittedName>
</protein>
<gene>
    <name evidence="1" type="ORF">MTR67_017980</name>
</gene>
<dbReference type="AlphaFoldDB" id="A0AAF0TSN9"/>
<dbReference type="Proteomes" id="UP001234989">
    <property type="component" value="Chromosome 4"/>
</dbReference>
<sequence length="74" mass="8259">MGSIPHIEGDKNELVRAKKGLDPTFIELKEPVLKKSIEAFSQGVDGFLRYQGRLCVPDVDHLRGKILSEAHSSR</sequence>
<proteinExistence type="predicted"/>
<reference evidence="1" key="1">
    <citation type="submission" date="2023-08" db="EMBL/GenBank/DDBJ databases">
        <title>A de novo genome assembly of Solanum verrucosum Schlechtendal, a Mexican diploid species geographically isolated from the other diploid A-genome species in potato relatives.</title>
        <authorList>
            <person name="Hosaka K."/>
        </authorList>
    </citation>
    <scope>NUCLEOTIDE SEQUENCE</scope>
    <source>
        <tissue evidence="1">Young leaves</tissue>
    </source>
</reference>
<evidence type="ECO:0000313" key="2">
    <source>
        <dbReference type="Proteomes" id="UP001234989"/>
    </source>
</evidence>
<keyword evidence="2" id="KW-1185">Reference proteome</keyword>
<dbReference type="EMBL" id="CP133615">
    <property type="protein sequence ID" value="WMV24595.1"/>
    <property type="molecule type" value="Genomic_DNA"/>
</dbReference>
<accession>A0AAF0TSN9</accession>
<name>A0AAF0TSN9_SOLVR</name>
<evidence type="ECO:0000313" key="1">
    <source>
        <dbReference type="EMBL" id="WMV24595.1"/>
    </source>
</evidence>